<proteinExistence type="predicted"/>
<sequence length="216" mass="24990">MNSLDNTFKSYFPFVQNDVFTIAASLILIVYAAFIAPQISEQFASFLGNPFVKLIIFLVIAYICRYNPTVAVIATIAVIVSLMKYNEYKEIRNTMSNVMLPGNMMNYEQQFMGSEWEAPVYNNNCHNQNYEEEIKYNDDAIKAKLNEIQFQNKIPKKEVILNNLEEIGDKLSGNKDNDFTVDNLELLRCMGNDKKNENQIMDYDEQEVSYANFDKD</sequence>
<dbReference type="EMBL" id="KY684084">
    <property type="protein sequence ID" value="ARF09305.1"/>
    <property type="molecule type" value="Genomic_DNA"/>
</dbReference>
<accession>A0A1V0SC66</accession>
<evidence type="ECO:0000256" key="1">
    <source>
        <dbReference type="SAM" id="Phobius"/>
    </source>
</evidence>
<reference evidence="2" key="1">
    <citation type="journal article" date="2017" name="Science">
        <title>Giant viruses with an expanded complement of translation system components.</title>
        <authorList>
            <person name="Schulz F."/>
            <person name="Yutin N."/>
            <person name="Ivanova N.N."/>
            <person name="Ortega D.R."/>
            <person name="Lee T.K."/>
            <person name="Vierheilig J."/>
            <person name="Daims H."/>
            <person name="Horn M."/>
            <person name="Wagner M."/>
            <person name="Jensen G.J."/>
            <person name="Kyrpides N.C."/>
            <person name="Koonin E.V."/>
            <person name="Woyke T."/>
        </authorList>
    </citation>
    <scope>NUCLEOTIDE SEQUENCE</scope>
    <source>
        <strain evidence="2">CTV1</strain>
    </source>
</reference>
<gene>
    <name evidence="2" type="ORF">Catovirus_2_254</name>
</gene>
<feature type="transmembrane region" description="Helical" evidence="1">
    <location>
        <begin position="69"/>
        <end position="86"/>
    </location>
</feature>
<organism evidence="2">
    <name type="scientific">Catovirus CTV1</name>
    <dbReference type="NCBI Taxonomy" id="1977631"/>
    <lineage>
        <taxon>Viruses</taxon>
        <taxon>Varidnaviria</taxon>
        <taxon>Bamfordvirae</taxon>
        <taxon>Nucleocytoviricota</taxon>
        <taxon>Megaviricetes</taxon>
        <taxon>Imitervirales</taxon>
        <taxon>Mimiviridae</taxon>
        <taxon>Klosneuvirinae</taxon>
        <taxon>Catovirus</taxon>
    </lineage>
</organism>
<keyword evidence="1" id="KW-0472">Membrane</keyword>
<evidence type="ECO:0000313" key="2">
    <source>
        <dbReference type="EMBL" id="ARF09305.1"/>
    </source>
</evidence>
<protein>
    <submittedName>
        <fullName evidence="2">Uncharacterized protein</fullName>
    </submittedName>
</protein>
<feature type="transmembrane region" description="Helical" evidence="1">
    <location>
        <begin position="20"/>
        <end position="36"/>
    </location>
</feature>
<keyword evidence="1" id="KW-1133">Transmembrane helix</keyword>
<keyword evidence="1" id="KW-0812">Transmembrane</keyword>
<name>A0A1V0SC66_9VIRU</name>